<gene>
    <name evidence="3" type="ORF">CJ240_05040</name>
    <name evidence="2" type="ORF">HMPREF1862_00143</name>
</gene>
<dbReference type="GeneID" id="78352837"/>
<evidence type="ECO:0000313" key="3">
    <source>
        <dbReference type="EMBL" id="PMB91062.1"/>
    </source>
</evidence>
<comment type="caution">
    <text evidence="2">The sequence shown here is derived from an EMBL/GenBank/DDBJ whole genome shotgun (WGS) entry which is preliminary data.</text>
</comment>
<name>A0AB34X1Y9_9ACTO</name>
<evidence type="ECO:0000313" key="4">
    <source>
        <dbReference type="Proteomes" id="UP000070572"/>
    </source>
</evidence>
<feature type="compositionally biased region" description="Basic and acidic residues" evidence="1">
    <location>
        <begin position="9"/>
        <end position="23"/>
    </location>
</feature>
<evidence type="ECO:0000313" key="2">
    <source>
        <dbReference type="EMBL" id="KXB82079.1"/>
    </source>
</evidence>
<accession>A0AB34X1Y9</accession>
<dbReference type="RefSeq" id="WP_022865143.1">
    <property type="nucleotide sequence ID" value="NZ_CAUPGC010000017.1"/>
</dbReference>
<organism evidence="2 4">
    <name type="scientific">Varibaculum cambriense</name>
    <dbReference type="NCBI Taxonomy" id="184870"/>
    <lineage>
        <taxon>Bacteria</taxon>
        <taxon>Bacillati</taxon>
        <taxon>Actinomycetota</taxon>
        <taxon>Actinomycetes</taxon>
        <taxon>Actinomycetales</taxon>
        <taxon>Actinomycetaceae</taxon>
        <taxon>Varibaculum</taxon>
    </lineage>
</organism>
<dbReference type="Proteomes" id="UP000070572">
    <property type="component" value="Unassembled WGS sequence"/>
</dbReference>
<reference evidence="3 5" key="2">
    <citation type="submission" date="2017-09" db="EMBL/GenBank/DDBJ databases">
        <title>Bacterial strain isolated from the female urinary microbiota.</title>
        <authorList>
            <person name="Thomas-White K."/>
            <person name="Kumar N."/>
            <person name="Forster S."/>
            <person name="Putonti C."/>
            <person name="Lawley T."/>
            <person name="Wolfe A.J."/>
        </authorList>
    </citation>
    <scope>NUCLEOTIDE SEQUENCE [LARGE SCALE GENOMIC DNA]</scope>
    <source>
        <strain evidence="3 5">UMB0744</strain>
    </source>
</reference>
<evidence type="ECO:0000256" key="1">
    <source>
        <dbReference type="SAM" id="MobiDB-lite"/>
    </source>
</evidence>
<dbReference type="Proteomes" id="UP000243201">
    <property type="component" value="Unassembled WGS sequence"/>
</dbReference>
<keyword evidence="5" id="KW-1185">Reference proteome</keyword>
<feature type="region of interest" description="Disordered" evidence="1">
    <location>
        <begin position="1"/>
        <end position="23"/>
    </location>
</feature>
<dbReference type="EMBL" id="LSDN01000003">
    <property type="protein sequence ID" value="KXB82079.1"/>
    <property type="molecule type" value="Genomic_DNA"/>
</dbReference>
<evidence type="ECO:0000313" key="5">
    <source>
        <dbReference type="Proteomes" id="UP000243201"/>
    </source>
</evidence>
<sequence>MNEQPCGRDPFRHATEESRELSEEEARHIAECPCCRKILEGEAAGISLSLRRCLCHGTVAPSTLRTRIVQSLALYMQTEGLQIAYEEQRYQEDQT</sequence>
<dbReference type="AlphaFoldDB" id="A0AB34X1Y9"/>
<reference evidence="2 4" key="1">
    <citation type="submission" date="2016-01" db="EMBL/GenBank/DDBJ databases">
        <authorList>
            <person name="Mitreva M."/>
            <person name="Pepin K.H."/>
            <person name="Mihindukulasuriya K.A."/>
            <person name="Fulton R."/>
            <person name="Fronick C."/>
            <person name="O'Laughlin M."/>
            <person name="Miner T."/>
            <person name="Herter B."/>
            <person name="Rosa B.A."/>
            <person name="Cordes M."/>
            <person name="Tomlinson C."/>
            <person name="Wollam A."/>
            <person name="Palsikar V.B."/>
            <person name="Mardis E.R."/>
            <person name="Wilson R.K."/>
        </authorList>
    </citation>
    <scope>NUCLEOTIDE SEQUENCE [LARGE SCALE GENOMIC DNA]</scope>
    <source>
        <strain evidence="2 4">DNF00696</strain>
    </source>
</reference>
<dbReference type="EMBL" id="PNGC01000001">
    <property type="protein sequence ID" value="PMB91062.1"/>
    <property type="molecule type" value="Genomic_DNA"/>
</dbReference>
<evidence type="ECO:0008006" key="6">
    <source>
        <dbReference type="Google" id="ProtNLM"/>
    </source>
</evidence>
<proteinExistence type="predicted"/>
<protein>
    <recommendedName>
        <fullName evidence="6">Anti-sigma factor</fullName>
    </recommendedName>
</protein>